<dbReference type="PIRSF" id="PIRSF006060">
    <property type="entry name" value="AA_transporter"/>
    <property type="match status" value="1"/>
</dbReference>
<keyword evidence="6 19" id="KW-0812">Transmembrane</keyword>
<evidence type="ECO:0000256" key="10">
    <source>
        <dbReference type="ARBA" id="ARBA00051323"/>
    </source>
</evidence>
<keyword evidence="9" id="KW-1015">Disulfide bond</keyword>
<evidence type="ECO:0000256" key="12">
    <source>
        <dbReference type="ARBA" id="ARBA00051835"/>
    </source>
</evidence>
<evidence type="ECO:0000256" key="1">
    <source>
        <dbReference type="ARBA" id="ARBA00004424"/>
    </source>
</evidence>
<dbReference type="PANTHER" id="PTHR11785">
    <property type="entry name" value="AMINO ACID TRANSPORTER"/>
    <property type="match status" value="1"/>
</dbReference>
<accession>A0A9Q1CCZ1</accession>
<feature type="transmembrane region" description="Helical" evidence="19">
    <location>
        <begin position="415"/>
        <end position="435"/>
    </location>
</feature>
<comment type="catalytic activity">
    <reaction evidence="11">
        <text>L-cystine(out) + L-arginine(in) = L-cystine(in) + L-arginine(out)</text>
        <dbReference type="Rhea" id="RHEA:71075"/>
        <dbReference type="ChEBI" id="CHEBI:32682"/>
        <dbReference type="ChEBI" id="CHEBI:35491"/>
    </reaction>
    <physiologicalReaction direction="left-to-right" evidence="11">
        <dbReference type="Rhea" id="RHEA:71076"/>
    </physiologicalReaction>
</comment>
<keyword evidence="21" id="KW-1185">Reference proteome</keyword>
<comment type="catalytic activity">
    <reaction evidence="10">
        <text>L-lysine(out) + L-arginine(in) = L-lysine(in) + L-arginine(out)</text>
        <dbReference type="Rhea" id="RHEA:70827"/>
        <dbReference type="ChEBI" id="CHEBI:32551"/>
        <dbReference type="ChEBI" id="CHEBI:32682"/>
    </reaction>
    <physiologicalReaction direction="left-to-right" evidence="10">
        <dbReference type="Rhea" id="RHEA:70828"/>
    </physiologicalReaction>
</comment>
<keyword evidence="7 19" id="KW-1133">Transmembrane helix</keyword>
<sequence length="489" mass="53150">MASNKDKGDDTASQGSGVVLKRQVGLISGIALIVGSMVGSGIFVSPKGILREAGSVGMSLIIWVLCAFLSMIGALCYSELGTLIPKSGGEYAYLKEAFGPLGVLGELPAFLFAWTYTLIIKPSIVSIISLIFGTYVVEPFFGDCAEEYTSVPIKLFAALSILIIAAINLYSVKGASFVQNFFTAAKLLALVIIILVGFVQLIKGQTEHLEPANSFEGSATNIFKYSIAFYQGLWAYESWNQLNFVTEELQKPSKNLPLAILIAVPLVAVCYILVNIAYFTTLSPQELLSSGAVGVDFAERTLGPMAWIIPFFVCCSTFGAANGTLFASGRIPYVAAREGHLPQVLSFIHVKRLTPFVSLLVTTVIALLMLIPGDFDTLVNYFSFATWISYGGTVTGLLVLRVTHPEWERPFKVPIILPIIFLIASLYLLIAPIINEPAVEFIFALLFILAGLLFYFPFIYFGVKVTCMDSVTLFLQKFFKVAPSTAKVA</sequence>
<organism evidence="20 21">
    <name type="scientific">Holothuria leucospilota</name>
    <name type="common">Black long sea cucumber</name>
    <name type="synonym">Mertensiothuria leucospilota</name>
    <dbReference type="NCBI Taxonomy" id="206669"/>
    <lineage>
        <taxon>Eukaryota</taxon>
        <taxon>Metazoa</taxon>
        <taxon>Echinodermata</taxon>
        <taxon>Eleutherozoa</taxon>
        <taxon>Echinozoa</taxon>
        <taxon>Holothuroidea</taxon>
        <taxon>Aspidochirotacea</taxon>
        <taxon>Aspidochirotida</taxon>
        <taxon>Holothuriidae</taxon>
        <taxon>Holothuria</taxon>
    </lineage>
</organism>
<evidence type="ECO:0000256" key="11">
    <source>
        <dbReference type="ARBA" id="ARBA00051814"/>
    </source>
</evidence>
<evidence type="ECO:0000256" key="18">
    <source>
        <dbReference type="ARBA" id="ARBA00093193"/>
    </source>
</evidence>
<evidence type="ECO:0000256" key="13">
    <source>
        <dbReference type="ARBA" id="ARBA00052179"/>
    </source>
</evidence>
<feature type="transmembrane region" description="Helical" evidence="19">
    <location>
        <begin position="56"/>
        <end position="77"/>
    </location>
</feature>
<comment type="catalytic activity">
    <reaction evidence="12">
        <text>L-histidine(out) + L-arginine(in) = L-histidine(in) + L-arginine(out)</text>
        <dbReference type="Rhea" id="RHEA:71063"/>
        <dbReference type="ChEBI" id="CHEBI:32682"/>
        <dbReference type="ChEBI" id="CHEBI:57595"/>
    </reaction>
    <physiologicalReaction direction="left-to-right" evidence="12">
        <dbReference type="Rhea" id="RHEA:71064"/>
    </physiologicalReaction>
</comment>
<keyword evidence="5" id="KW-0597">Phosphoprotein</keyword>
<dbReference type="InterPro" id="IPR002293">
    <property type="entry name" value="AA/rel_permease1"/>
</dbReference>
<evidence type="ECO:0000256" key="5">
    <source>
        <dbReference type="ARBA" id="ARBA00022553"/>
    </source>
</evidence>
<name>A0A9Q1CCZ1_HOLLE</name>
<dbReference type="OrthoDB" id="5982228at2759"/>
<feature type="transmembrane region" description="Helical" evidence="19">
    <location>
        <begin position="24"/>
        <end position="44"/>
    </location>
</feature>
<dbReference type="PANTHER" id="PTHR11785:SF512">
    <property type="entry name" value="SOBREMESA, ISOFORM B"/>
    <property type="match status" value="1"/>
</dbReference>
<comment type="similarity">
    <text evidence="2">Belongs to the amino acid-polyamine-organocation (APC) superfamily.</text>
</comment>
<evidence type="ECO:0000256" key="6">
    <source>
        <dbReference type="ARBA" id="ARBA00022692"/>
    </source>
</evidence>
<reference evidence="20" key="1">
    <citation type="submission" date="2021-10" db="EMBL/GenBank/DDBJ databases">
        <title>Tropical sea cucumber genome reveals ecological adaptation and Cuvierian tubules defense mechanism.</title>
        <authorList>
            <person name="Chen T."/>
        </authorList>
    </citation>
    <scope>NUCLEOTIDE SEQUENCE</scope>
    <source>
        <strain evidence="20">Nanhai2018</strain>
        <tissue evidence="20">Muscle</tissue>
    </source>
</reference>
<dbReference type="InterPro" id="IPR050598">
    <property type="entry name" value="AminoAcid_Transporter"/>
</dbReference>
<dbReference type="GO" id="GO:0015179">
    <property type="term" value="F:L-amino acid transmembrane transporter activity"/>
    <property type="evidence" value="ECO:0007669"/>
    <property type="project" value="TreeGrafter"/>
</dbReference>
<dbReference type="AlphaFoldDB" id="A0A9Q1CCZ1"/>
<dbReference type="EMBL" id="JAIZAY010000005">
    <property type="protein sequence ID" value="KAJ8042395.1"/>
    <property type="molecule type" value="Genomic_DNA"/>
</dbReference>
<feature type="transmembrane region" description="Helical" evidence="19">
    <location>
        <begin position="305"/>
        <end position="327"/>
    </location>
</feature>
<protein>
    <recommendedName>
        <fullName evidence="15">b(0,+)-type amino acid transporter 1</fullName>
    </recommendedName>
    <alternativeName>
        <fullName evidence="16">Glycoprotein-associated amino acid transporter b0,+AT1</fullName>
    </alternativeName>
    <alternativeName>
        <fullName evidence="17">Solute carrier family 7 member 9</fullName>
    </alternativeName>
</protein>
<feature type="transmembrane region" description="Helical" evidence="19">
    <location>
        <begin position="353"/>
        <end position="372"/>
    </location>
</feature>
<gene>
    <name evidence="20" type="ORF">HOLleu_13441</name>
</gene>
<dbReference type="Gene3D" id="1.20.1740.10">
    <property type="entry name" value="Amino acid/polyamine transporter I"/>
    <property type="match status" value="1"/>
</dbReference>
<feature type="transmembrane region" description="Helical" evidence="19">
    <location>
        <begin position="258"/>
        <end position="279"/>
    </location>
</feature>
<evidence type="ECO:0000256" key="4">
    <source>
        <dbReference type="ARBA" id="ARBA00022475"/>
    </source>
</evidence>
<keyword evidence="8 19" id="KW-0472">Membrane</keyword>
<evidence type="ECO:0000256" key="14">
    <source>
        <dbReference type="ARBA" id="ARBA00052732"/>
    </source>
</evidence>
<comment type="catalytic activity">
    <reaction evidence="14">
        <text>L-leucine(out) + L-arginine(in) = L-leucine(in) + L-arginine(out)</text>
        <dbReference type="Rhea" id="RHEA:71059"/>
        <dbReference type="ChEBI" id="CHEBI:32682"/>
        <dbReference type="ChEBI" id="CHEBI:57427"/>
    </reaction>
    <physiologicalReaction direction="left-to-right" evidence="14">
        <dbReference type="Rhea" id="RHEA:71060"/>
    </physiologicalReaction>
</comment>
<feature type="transmembrane region" description="Helical" evidence="19">
    <location>
        <begin position="177"/>
        <end position="199"/>
    </location>
</feature>
<feature type="transmembrane region" description="Helical" evidence="19">
    <location>
        <begin position="441"/>
        <end position="463"/>
    </location>
</feature>
<evidence type="ECO:0000256" key="8">
    <source>
        <dbReference type="ARBA" id="ARBA00023136"/>
    </source>
</evidence>
<evidence type="ECO:0000256" key="7">
    <source>
        <dbReference type="ARBA" id="ARBA00022989"/>
    </source>
</evidence>
<dbReference type="FunFam" id="1.20.1740.10:FF:000015">
    <property type="entry name" value="B(0,+)-type amino acid transporter 1"/>
    <property type="match status" value="1"/>
</dbReference>
<keyword evidence="3" id="KW-0813">Transport</keyword>
<evidence type="ECO:0000256" key="15">
    <source>
        <dbReference type="ARBA" id="ARBA00074336"/>
    </source>
</evidence>
<evidence type="ECO:0000256" key="17">
    <source>
        <dbReference type="ARBA" id="ARBA00083296"/>
    </source>
</evidence>
<keyword evidence="4" id="KW-1003">Cell membrane</keyword>
<feature type="transmembrane region" description="Helical" evidence="19">
    <location>
        <begin position="384"/>
        <end position="403"/>
    </location>
</feature>
<comment type="subcellular location">
    <subcellularLocation>
        <location evidence="1">Apical cell membrane</location>
        <topology evidence="1">Multi-pass membrane protein</topology>
    </subcellularLocation>
</comment>
<evidence type="ECO:0000313" key="20">
    <source>
        <dbReference type="EMBL" id="KAJ8042395.1"/>
    </source>
</evidence>
<evidence type="ECO:0000256" key="19">
    <source>
        <dbReference type="SAM" id="Phobius"/>
    </source>
</evidence>
<proteinExistence type="inferred from homology"/>
<dbReference type="GO" id="GO:0016324">
    <property type="term" value="C:apical plasma membrane"/>
    <property type="evidence" value="ECO:0007669"/>
    <property type="project" value="UniProtKB-SubCell"/>
</dbReference>
<feature type="transmembrane region" description="Helical" evidence="19">
    <location>
        <begin position="123"/>
        <end position="141"/>
    </location>
</feature>
<evidence type="ECO:0000256" key="3">
    <source>
        <dbReference type="ARBA" id="ARBA00022448"/>
    </source>
</evidence>
<comment type="catalytic activity">
    <reaction evidence="18">
        <text>L-phenylalanine(out) + L-arginine(in) = L-phenylalanine(in) + L-arginine(out)</text>
        <dbReference type="Rhea" id="RHEA:71067"/>
        <dbReference type="ChEBI" id="CHEBI:32682"/>
        <dbReference type="ChEBI" id="CHEBI:58095"/>
    </reaction>
    <physiologicalReaction direction="left-to-right" evidence="18">
        <dbReference type="Rhea" id="RHEA:71068"/>
    </physiologicalReaction>
</comment>
<comment type="catalytic activity">
    <reaction evidence="13">
        <text>L-cysteine(out) + L-arginine(in) = L-cysteine(in) + L-arginine(out)</text>
        <dbReference type="Rhea" id="RHEA:71071"/>
        <dbReference type="ChEBI" id="CHEBI:32682"/>
        <dbReference type="ChEBI" id="CHEBI:35235"/>
    </reaction>
    <physiologicalReaction direction="left-to-right" evidence="13">
        <dbReference type="Rhea" id="RHEA:71072"/>
    </physiologicalReaction>
</comment>
<evidence type="ECO:0000313" key="21">
    <source>
        <dbReference type="Proteomes" id="UP001152320"/>
    </source>
</evidence>
<evidence type="ECO:0000256" key="9">
    <source>
        <dbReference type="ARBA" id="ARBA00023157"/>
    </source>
</evidence>
<dbReference type="Pfam" id="PF13520">
    <property type="entry name" value="AA_permease_2"/>
    <property type="match status" value="1"/>
</dbReference>
<feature type="transmembrane region" description="Helical" evidence="19">
    <location>
        <begin position="153"/>
        <end position="171"/>
    </location>
</feature>
<evidence type="ECO:0000256" key="2">
    <source>
        <dbReference type="ARBA" id="ARBA00009523"/>
    </source>
</evidence>
<evidence type="ECO:0000256" key="16">
    <source>
        <dbReference type="ARBA" id="ARBA00079910"/>
    </source>
</evidence>
<dbReference type="Proteomes" id="UP001152320">
    <property type="component" value="Chromosome 5"/>
</dbReference>
<comment type="caution">
    <text evidence="20">The sequence shown here is derived from an EMBL/GenBank/DDBJ whole genome shotgun (WGS) entry which is preliminary data.</text>
</comment>